<dbReference type="Gene3D" id="1.10.3860.10">
    <property type="entry name" value="Sodium:dicarboxylate symporter"/>
    <property type="match status" value="1"/>
</dbReference>
<evidence type="ECO:0000256" key="3">
    <source>
        <dbReference type="ARBA" id="ARBA00022475"/>
    </source>
</evidence>
<accession>A0ABP8Q296</accession>
<evidence type="ECO:0000313" key="9">
    <source>
        <dbReference type="Proteomes" id="UP001501321"/>
    </source>
</evidence>
<keyword evidence="9" id="KW-1185">Reference proteome</keyword>
<evidence type="ECO:0000256" key="2">
    <source>
        <dbReference type="ARBA" id="ARBA00022448"/>
    </source>
</evidence>
<dbReference type="PANTHER" id="PTHR42865:SF7">
    <property type="entry name" value="PROTON_GLUTAMATE-ASPARTATE SYMPORTER"/>
    <property type="match status" value="1"/>
</dbReference>
<dbReference type="PANTHER" id="PTHR42865">
    <property type="entry name" value="PROTON/GLUTAMATE-ASPARTATE SYMPORTER"/>
    <property type="match status" value="1"/>
</dbReference>
<dbReference type="Pfam" id="PF00375">
    <property type="entry name" value="SDF"/>
    <property type="match status" value="1"/>
</dbReference>
<dbReference type="InterPro" id="IPR001991">
    <property type="entry name" value="Na-dicarboxylate_symporter"/>
</dbReference>
<gene>
    <name evidence="8" type="ORF">GCM10023095_08740</name>
</gene>
<keyword evidence="3" id="KW-1003">Cell membrane</keyword>
<feature type="transmembrane region" description="Helical" evidence="7">
    <location>
        <begin position="12"/>
        <end position="32"/>
    </location>
</feature>
<keyword evidence="2" id="KW-0813">Transport</keyword>
<evidence type="ECO:0000256" key="4">
    <source>
        <dbReference type="ARBA" id="ARBA00022692"/>
    </source>
</evidence>
<evidence type="ECO:0000256" key="7">
    <source>
        <dbReference type="SAM" id="Phobius"/>
    </source>
</evidence>
<feature type="transmembrane region" description="Helical" evidence="7">
    <location>
        <begin position="226"/>
        <end position="250"/>
    </location>
</feature>
<evidence type="ECO:0000256" key="1">
    <source>
        <dbReference type="ARBA" id="ARBA00004651"/>
    </source>
</evidence>
<organism evidence="8 9">
    <name type="scientific">Pseudaeromonas paramecii</name>
    <dbReference type="NCBI Taxonomy" id="2138166"/>
    <lineage>
        <taxon>Bacteria</taxon>
        <taxon>Pseudomonadati</taxon>
        <taxon>Pseudomonadota</taxon>
        <taxon>Gammaproteobacteria</taxon>
        <taxon>Aeromonadales</taxon>
        <taxon>Aeromonadaceae</taxon>
        <taxon>Pseudaeromonas</taxon>
    </lineage>
</organism>
<dbReference type="EMBL" id="BAABFC010000006">
    <property type="protein sequence ID" value="GAA4495473.1"/>
    <property type="molecule type" value="Genomic_DNA"/>
</dbReference>
<dbReference type="RefSeq" id="WP_345010459.1">
    <property type="nucleotide sequence ID" value="NZ_BAABFC010000006.1"/>
</dbReference>
<feature type="transmembrane region" description="Helical" evidence="7">
    <location>
        <begin position="91"/>
        <end position="112"/>
    </location>
</feature>
<proteinExistence type="predicted"/>
<keyword evidence="4 7" id="KW-0812">Transmembrane</keyword>
<dbReference type="InterPro" id="IPR036458">
    <property type="entry name" value="Na:dicarbo_symporter_sf"/>
</dbReference>
<evidence type="ECO:0000313" key="8">
    <source>
        <dbReference type="EMBL" id="GAA4495473.1"/>
    </source>
</evidence>
<feature type="transmembrane region" description="Helical" evidence="7">
    <location>
        <begin position="52"/>
        <end position="71"/>
    </location>
</feature>
<dbReference type="PRINTS" id="PR00173">
    <property type="entry name" value="EDTRNSPORT"/>
</dbReference>
<reference evidence="9" key="1">
    <citation type="journal article" date="2019" name="Int. J. Syst. Evol. Microbiol.">
        <title>The Global Catalogue of Microorganisms (GCM) 10K type strain sequencing project: providing services to taxonomists for standard genome sequencing and annotation.</title>
        <authorList>
            <consortium name="The Broad Institute Genomics Platform"/>
            <consortium name="The Broad Institute Genome Sequencing Center for Infectious Disease"/>
            <person name="Wu L."/>
            <person name="Ma J."/>
        </authorList>
    </citation>
    <scope>NUCLEOTIDE SEQUENCE [LARGE SCALE GENOMIC DNA]</scope>
    <source>
        <strain evidence="9">JCM 32226</strain>
    </source>
</reference>
<keyword evidence="6 7" id="KW-0472">Membrane</keyword>
<sequence>MVKKAHKTKLTIRIVLGMIAGILVGVLLRQLYADSPFANDYLINGLFNIVGQIFVTSLKMLVVPLVFVSLVCGSGSLKDTSRLGRLGVKTLLLYLATTALAVALAIFVAQLFSPGAGMHLTAAVSFDAKQAPSLAEVLVDLFPSNPIQAMAEGKMLQIIVFALLVGVAIAIAGEAGERVAGLFNDLNVVIMKLVTILMNIAPYGVFCLLAKLFATQGFEAISSLASYFLVVLGVLLLHGLVCYPVLLKLLSGLNPMLFLRKMRDVVLFGFSTSSSNATIPVTMETVTKKMGVSNSVSSFTIPLGATINMDGTAIMQGVATVFIANVYGIDLSLGQFMTVIATATLASIGTAGVPGVGLITLAMVLQQVGLPVDGIALIMGVDRLLDMTRTAVNITGDCMVTCVVAKSEGEMDLAVYGDPSAAV</sequence>
<evidence type="ECO:0000256" key="6">
    <source>
        <dbReference type="ARBA" id="ARBA00023136"/>
    </source>
</evidence>
<feature type="transmembrane region" description="Helical" evidence="7">
    <location>
        <begin position="155"/>
        <end position="172"/>
    </location>
</feature>
<comment type="caution">
    <text evidence="8">The sequence shown here is derived from an EMBL/GenBank/DDBJ whole genome shotgun (WGS) entry which is preliminary data.</text>
</comment>
<name>A0ABP8Q296_9GAMM</name>
<dbReference type="Proteomes" id="UP001501321">
    <property type="component" value="Unassembled WGS sequence"/>
</dbReference>
<keyword evidence="5 7" id="KW-1133">Transmembrane helix</keyword>
<dbReference type="SUPFAM" id="SSF118215">
    <property type="entry name" value="Proton glutamate symport protein"/>
    <property type="match status" value="1"/>
</dbReference>
<protein>
    <submittedName>
        <fullName evidence="8">Dicarboxylate/amino acid:cation symporter</fullName>
    </submittedName>
</protein>
<feature type="transmembrane region" description="Helical" evidence="7">
    <location>
        <begin position="193"/>
        <end position="214"/>
    </location>
</feature>
<comment type="subcellular location">
    <subcellularLocation>
        <location evidence="1">Cell membrane</location>
        <topology evidence="1">Multi-pass membrane protein</topology>
    </subcellularLocation>
</comment>
<evidence type="ECO:0000256" key="5">
    <source>
        <dbReference type="ARBA" id="ARBA00022989"/>
    </source>
</evidence>